<sequence length="167" mass="19042">MQQVYVVPNQHIRYAVMEAFFRAKLVEGSFVQEQGVKMLSNMEKLKNLEADFVKETYINMIMQSLSPFFNPFIINYNMNKLDKDFHVLINMFVQYETMSEKSALSVLVGETSTSKAKGKVIGCWKRKKAKTLSTADSSSSIPIAPKGGGIGKRKRVCNYSYLRMVCR</sequence>
<dbReference type="AlphaFoldDB" id="A0AAW2U4D8"/>
<accession>A0AAW2U4D8</accession>
<evidence type="ECO:0000313" key="1">
    <source>
        <dbReference type="EMBL" id="KAL0410566.1"/>
    </source>
</evidence>
<comment type="caution">
    <text evidence="1">The sequence shown here is derived from an EMBL/GenBank/DDBJ whole genome shotgun (WGS) entry which is preliminary data.</text>
</comment>
<reference evidence="1" key="1">
    <citation type="submission" date="2020-06" db="EMBL/GenBank/DDBJ databases">
        <authorList>
            <person name="Li T."/>
            <person name="Hu X."/>
            <person name="Zhang T."/>
            <person name="Song X."/>
            <person name="Zhang H."/>
            <person name="Dai N."/>
            <person name="Sheng W."/>
            <person name="Hou X."/>
            <person name="Wei L."/>
        </authorList>
    </citation>
    <scope>NUCLEOTIDE SEQUENCE</scope>
    <source>
        <strain evidence="1">KEN1</strain>
        <tissue evidence="1">Leaf</tissue>
    </source>
</reference>
<gene>
    <name evidence="1" type="ORF">Slati_3646300</name>
</gene>
<proteinExistence type="predicted"/>
<organism evidence="1">
    <name type="scientific">Sesamum latifolium</name>
    <dbReference type="NCBI Taxonomy" id="2727402"/>
    <lineage>
        <taxon>Eukaryota</taxon>
        <taxon>Viridiplantae</taxon>
        <taxon>Streptophyta</taxon>
        <taxon>Embryophyta</taxon>
        <taxon>Tracheophyta</taxon>
        <taxon>Spermatophyta</taxon>
        <taxon>Magnoliopsida</taxon>
        <taxon>eudicotyledons</taxon>
        <taxon>Gunneridae</taxon>
        <taxon>Pentapetalae</taxon>
        <taxon>asterids</taxon>
        <taxon>lamiids</taxon>
        <taxon>Lamiales</taxon>
        <taxon>Pedaliaceae</taxon>
        <taxon>Sesamum</taxon>
    </lineage>
</organism>
<name>A0AAW2U4D8_9LAMI</name>
<protein>
    <submittedName>
        <fullName evidence="1">Uncharacterized protein</fullName>
    </submittedName>
</protein>
<dbReference type="EMBL" id="JACGWN010000013">
    <property type="protein sequence ID" value="KAL0410566.1"/>
    <property type="molecule type" value="Genomic_DNA"/>
</dbReference>
<reference evidence="1" key="2">
    <citation type="journal article" date="2024" name="Plant">
        <title>Genomic evolution and insights into agronomic trait innovations of Sesamum species.</title>
        <authorList>
            <person name="Miao H."/>
            <person name="Wang L."/>
            <person name="Qu L."/>
            <person name="Liu H."/>
            <person name="Sun Y."/>
            <person name="Le M."/>
            <person name="Wang Q."/>
            <person name="Wei S."/>
            <person name="Zheng Y."/>
            <person name="Lin W."/>
            <person name="Duan Y."/>
            <person name="Cao H."/>
            <person name="Xiong S."/>
            <person name="Wang X."/>
            <person name="Wei L."/>
            <person name="Li C."/>
            <person name="Ma Q."/>
            <person name="Ju M."/>
            <person name="Zhao R."/>
            <person name="Li G."/>
            <person name="Mu C."/>
            <person name="Tian Q."/>
            <person name="Mei H."/>
            <person name="Zhang T."/>
            <person name="Gao T."/>
            <person name="Zhang H."/>
        </authorList>
    </citation>
    <scope>NUCLEOTIDE SEQUENCE</scope>
    <source>
        <strain evidence="1">KEN1</strain>
    </source>
</reference>